<name>A0A2X0NGH7_9BASI</name>
<evidence type="ECO:0000313" key="9">
    <source>
        <dbReference type="Proteomes" id="UP000249723"/>
    </source>
</evidence>
<gene>
    <name evidence="8" type="ORF">BZ3500_MVSOF-1268-A1-R1_CHR3-1G05425</name>
</gene>
<evidence type="ECO:0000259" key="7">
    <source>
        <dbReference type="PROSITE" id="PS50192"/>
    </source>
</evidence>
<dbReference type="GO" id="GO:0048193">
    <property type="term" value="P:Golgi vesicle transport"/>
    <property type="evidence" value="ECO:0007669"/>
    <property type="project" value="InterPro"/>
</dbReference>
<dbReference type="SUPFAM" id="SSF58038">
    <property type="entry name" value="SNARE fusion complex"/>
    <property type="match status" value="1"/>
</dbReference>
<evidence type="ECO:0000256" key="6">
    <source>
        <dbReference type="SAM" id="Phobius"/>
    </source>
</evidence>
<dbReference type="GO" id="GO:0006906">
    <property type="term" value="P:vesicle fusion"/>
    <property type="evidence" value="ECO:0007669"/>
    <property type="project" value="TreeGrafter"/>
</dbReference>
<evidence type="ECO:0000256" key="4">
    <source>
        <dbReference type="ARBA" id="ARBA00023034"/>
    </source>
</evidence>
<dbReference type="GO" id="GO:0000149">
    <property type="term" value="F:SNARE binding"/>
    <property type="evidence" value="ECO:0007669"/>
    <property type="project" value="TreeGrafter"/>
</dbReference>
<organism evidence="8 9">
    <name type="scientific">Microbotryum saponariae</name>
    <dbReference type="NCBI Taxonomy" id="289078"/>
    <lineage>
        <taxon>Eukaryota</taxon>
        <taxon>Fungi</taxon>
        <taxon>Dikarya</taxon>
        <taxon>Basidiomycota</taxon>
        <taxon>Pucciniomycotina</taxon>
        <taxon>Microbotryomycetes</taxon>
        <taxon>Microbotryales</taxon>
        <taxon>Microbotryaceae</taxon>
        <taxon>Microbotryum</taxon>
    </lineage>
</organism>
<evidence type="ECO:0000256" key="3">
    <source>
        <dbReference type="ARBA" id="ARBA00022927"/>
    </source>
</evidence>
<dbReference type="SMART" id="SM00397">
    <property type="entry name" value="t_SNARE"/>
    <property type="match status" value="1"/>
</dbReference>
<dbReference type="SUPFAM" id="SSF47661">
    <property type="entry name" value="t-snare proteins"/>
    <property type="match status" value="1"/>
</dbReference>
<evidence type="ECO:0000313" key="8">
    <source>
        <dbReference type="EMBL" id="SCZ98501.1"/>
    </source>
</evidence>
<dbReference type="GO" id="GO:0048278">
    <property type="term" value="P:vesicle docking"/>
    <property type="evidence" value="ECO:0007669"/>
    <property type="project" value="TreeGrafter"/>
</dbReference>
<keyword evidence="6" id="KW-0472">Membrane</keyword>
<dbReference type="InterPro" id="IPR015260">
    <property type="entry name" value="Syntaxin-6/10/61_N"/>
</dbReference>
<comment type="subcellular location">
    <subcellularLocation>
        <location evidence="1">Golgi apparatus membrane</location>
        <topology evidence="1">Single-pass type IV membrane protein</topology>
    </subcellularLocation>
</comment>
<feature type="transmembrane region" description="Helical" evidence="6">
    <location>
        <begin position="302"/>
        <end position="320"/>
    </location>
</feature>
<dbReference type="Gene3D" id="1.20.58.90">
    <property type="match status" value="1"/>
</dbReference>
<proteinExistence type="inferred from homology"/>
<dbReference type="EMBL" id="FMWP01000096">
    <property type="protein sequence ID" value="SCZ98501.1"/>
    <property type="molecule type" value="Genomic_DNA"/>
</dbReference>
<keyword evidence="3" id="KW-0653">Protein transport</keyword>
<evidence type="ECO:0000256" key="5">
    <source>
        <dbReference type="SAM" id="MobiDB-lite"/>
    </source>
</evidence>
<dbReference type="Proteomes" id="UP000249723">
    <property type="component" value="Unassembled WGS sequence"/>
</dbReference>
<dbReference type="OrthoDB" id="546861at2759"/>
<reference evidence="9" key="1">
    <citation type="submission" date="2016-10" db="EMBL/GenBank/DDBJ databases">
        <authorList>
            <person name="Jeantristanb JTB J.-T."/>
            <person name="Ricardo R."/>
        </authorList>
    </citation>
    <scope>NUCLEOTIDE SEQUENCE [LARGE SCALE GENOMIC DNA]</scope>
</reference>
<dbReference type="GO" id="GO:0031201">
    <property type="term" value="C:SNARE complex"/>
    <property type="evidence" value="ECO:0007669"/>
    <property type="project" value="TreeGrafter"/>
</dbReference>
<protein>
    <submittedName>
        <fullName evidence="8">BZ3500_MvSof-1268-A1-R1_Chr3-1g05425 protein</fullName>
    </submittedName>
</protein>
<dbReference type="AlphaFoldDB" id="A0A2X0NGH7"/>
<dbReference type="GO" id="GO:0006886">
    <property type="term" value="P:intracellular protein transport"/>
    <property type="evidence" value="ECO:0007669"/>
    <property type="project" value="TreeGrafter"/>
</dbReference>
<dbReference type="CDD" id="cd15851">
    <property type="entry name" value="SNARE_Syntaxin6"/>
    <property type="match status" value="1"/>
</dbReference>
<feature type="region of interest" description="Disordered" evidence="5">
    <location>
        <begin position="102"/>
        <end position="171"/>
    </location>
</feature>
<feature type="compositionally biased region" description="Polar residues" evidence="5">
    <location>
        <begin position="129"/>
        <end position="146"/>
    </location>
</feature>
<keyword evidence="4" id="KW-0333">Golgi apparatus</keyword>
<dbReference type="InterPro" id="IPR045242">
    <property type="entry name" value="Syntaxin"/>
</dbReference>
<dbReference type="PANTHER" id="PTHR19957">
    <property type="entry name" value="SYNTAXIN"/>
    <property type="match status" value="1"/>
</dbReference>
<dbReference type="GO" id="GO:0005484">
    <property type="term" value="F:SNAP receptor activity"/>
    <property type="evidence" value="ECO:0007669"/>
    <property type="project" value="TreeGrafter"/>
</dbReference>
<keyword evidence="9" id="KW-1185">Reference proteome</keyword>
<dbReference type="PROSITE" id="PS50192">
    <property type="entry name" value="T_SNARE"/>
    <property type="match status" value="1"/>
</dbReference>
<dbReference type="Gene3D" id="1.20.5.110">
    <property type="match status" value="1"/>
</dbReference>
<dbReference type="InterPro" id="IPR000727">
    <property type="entry name" value="T_SNARE_dom"/>
</dbReference>
<evidence type="ECO:0000256" key="2">
    <source>
        <dbReference type="ARBA" id="ARBA00009063"/>
    </source>
</evidence>
<dbReference type="PANTHER" id="PTHR19957:SF224">
    <property type="entry name" value="HL02043P"/>
    <property type="match status" value="1"/>
</dbReference>
<keyword evidence="6" id="KW-0812">Transmembrane</keyword>
<sequence length="321" mass="35710">MDDPYDEVKSEVEYSLQQLSNLLSSYARLLRAPSSTAEDVSYAHSELLALLSALDNDVQELQEALDLVERDPVISSRLGLSAAVLAQRKRFVERVKEEMKTARKQLATSNGASSNQSSRSRFRSRSQKPHTTIPNPLSSSTRQGTGTPYRDTPYDAAPNGETHQDSDPNADFEMQHQSVSGIHNGQVGITSIAVLIEPTFQLLIEQQDQTLTSISGTVEQLRAQAWTMGQEVYDQNAMLDELDRQVDATGTRLERAQRKMDRFIKANKSRSKDECHEQNSVDGSRLIAFFLNSARSGSPSSWAVFGLIIILSILLFIISFL</sequence>
<dbReference type="STRING" id="289078.A0A2X0NGH7"/>
<dbReference type="GO" id="GO:0000139">
    <property type="term" value="C:Golgi membrane"/>
    <property type="evidence" value="ECO:0007669"/>
    <property type="project" value="UniProtKB-SubCell"/>
</dbReference>
<evidence type="ECO:0000256" key="1">
    <source>
        <dbReference type="ARBA" id="ARBA00004409"/>
    </source>
</evidence>
<keyword evidence="3" id="KW-0813">Transport</keyword>
<keyword evidence="6" id="KW-1133">Transmembrane helix</keyword>
<comment type="similarity">
    <text evidence="2">Belongs to the syntaxin family.</text>
</comment>
<accession>A0A2X0NGH7</accession>
<feature type="domain" description="T-SNARE coiled-coil homology" evidence="7">
    <location>
        <begin position="201"/>
        <end position="263"/>
    </location>
</feature>
<dbReference type="InterPro" id="IPR010989">
    <property type="entry name" value="SNARE"/>
</dbReference>
<dbReference type="Pfam" id="PF09177">
    <property type="entry name" value="STX6_10_61_N"/>
    <property type="match status" value="1"/>
</dbReference>